<evidence type="ECO:0000256" key="1">
    <source>
        <dbReference type="ARBA" id="ARBA00004325"/>
    </source>
</evidence>
<evidence type="ECO:0000313" key="10">
    <source>
        <dbReference type="EMBL" id="KAJ9142273.1"/>
    </source>
</evidence>
<keyword evidence="3" id="KW-0813">Transport</keyword>
<dbReference type="PANTHER" id="PTHR12386">
    <property type="entry name" value="ATP SYNTHASE SUBUNIT"/>
    <property type="match status" value="1"/>
</dbReference>
<organism evidence="10 11">
    <name type="scientific">Coniochaeta hoffmannii</name>
    <dbReference type="NCBI Taxonomy" id="91930"/>
    <lineage>
        <taxon>Eukaryota</taxon>
        <taxon>Fungi</taxon>
        <taxon>Dikarya</taxon>
        <taxon>Ascomycota</taxon>
        <taxon>Pezizomycotina</taxon>
        <taxon>Sordariomycetes</taxon>
        <taxon>Sordariomycetidae</taxon>
        <taxon>Coniochaetales</taxon>
        <taxon>Coniochaetaceae</taxon>
        <taxon>Coniochaeta</taxon>
    </lineage>
</organism>
<name>A0AA38VMZ4_9PEZI</name>
<keyword evidence="4" id="KW-0138">CF(0)</keyword>
<evidence type="ECO:0000256" key="4">
    <source>
        <dbReference type="ARBA" id="ARBA00022547"/>
    </source>
</evidence>
<dbReference type="GO" id="GO:0015078">
    <property type="term" value="F:proton transmembrane transporter activity"/>
    <property type="evidence" value="ECO:0007669"/>
    <property type="project" value="InterPro"/>
</dbReference>
<keyword evidence="6" id="KW-0406">Ion transport</keyword>
<protein>
    <submittedName>
        <fullName evidence="10">Uncharacterized protein</fullName>
    </submittedName>
</protein>
<evidence type="ECO:0000256" key="3">
    <source>
        <dbReference type="ARBA" id="ARBA00022448"/>
    </source>
</evidence>
<accession>A0AA38VMZ4</accession>
<dbReference type="AlphaFoldDB" id="A0AA38VMZ4"/>
<dbReference type="GO" id="GO:0015986">
    <property type="term" value="P:proton motive force-driven ATP synthesis"/>
    <property type="evidence" value="ECO:0007669"/>
    <property type="project" value="InterPro"/>
</dbReference>
<evidence type="ECO:0000256" key="9">
    <source>
        <dbReference type="ARBA" id="ARBA00023310"/>
    </source>
</evidence>
<evidence type="ECO:0000256" key="8">
    <source>
        <dbReference type="ARBA" id="ARBA00023136"/>
    </source>
</evidence>
<comment type="caution">
    <text evidence="10">The sequence shown here is derived from an EMBL/GenBank/DDBJ whole genome shotgun (WGS) entry which is preliminary data.</text>
</comment>
<evidence type="ECO:0000256" key="6">
    <source>
        <dbReference type="ARBA" id="ARBA00023065"/>
    </source>
</evidence>
<dbReference type="GO" id="GO:0045259">
    <property type="term" value="C:proton-transporting ATP synthase complex"/>
    <property type="evidence" value="ECO:0007669"/>
    <property type="project" value="UniProtKB-KW"/>
</dbReference>
<evidence type="ECO:0000256" key="2">
    <source>
        <dbReference type="ARBA" id="ARBA00005699"/>
    </source>
</evidence>
<dbReference type="Proteomes" id="UP001174691">
    <property type="component" value="Unassembled WGS sequence"/>
</dbReference>
<keyword evidence="8" id="KW-0472">Membrane</keyword>
<evidence type="ECO:0000256" key="7">
    <source>
        <dbReference type="ARBA" id="ARBA00023128"/>
    </source>
</evidence>
<keyword evidence="9" id="KW-0066">ATP synthesis</keyword>
<keyword evidence="11" id="KW-1185">Reference proteome</keyword>
<evidence type="ECO:0000256" key="5">
    <source>
        <dbReference type="ARBA" id="ARBA00022781"/>
    </source>
</evidence>
<keyword evidence="7" id="KW-0496">Mitochondrion</keyword>
<evidence type="ECO:0000313" key="11">
    <source>
        <dbReference type="Proteomes" id="UP001174691"/>
    </source>
</evidence>
<comment type="similarity">
    <text evidence="2">Belongs to the ATPase g subunit family.</text>
</comment>
<sequence length="234" mass="24261">MSIPLLAARPLVRRSAVQIGRRLESSAATGKAADAANKAASTAKEAASKTAGTAKDATAKAASTASEYAGKAQQGLSRVTSSAGPAIANAAKGLSGALGKVGGRTGRLIAFVERQVPFVIYYSRVGLELGKIVFRGQKMTPPPVSTFQTYFQTLWRQLQNPGALLRQAQSTTAQAAEKAASQAPSLLQQARNVNRAQLAAGGVVVAELLGFFTVGEMIGRMKIVGYHGDTGAHH</sequence>
<reference evidence="10" key="1">
    <citation type="submission" date="2022-07" db="EMBL/GenBank/DDBJ databases">
        <title>Fungi with potential for degradation of polypropylene.</title>
        <authorList>
            <person name="Gostincar C."/>
        </authorList>
    </citation>
    <scope>NUCLEOTIDE SEQUENCE</scope>
    <source>
        <strain evidence="10">EXF-13287</strain>
    </source>
</reference>
<dbReference type="Pfam" id="PF04718">
    <property type="entry name" value="ATP-synt_G"/>
    <property type="match status" value="1"/>
</dbReference>
<dbReference type="EMBL" id="JANBVN010000124">
    <property type="protein sequence ID" value="KAJ9142273.1"/>
    <property type="molecule type" value="Genomic_DNA"/>
</dbReference>
<proteinExistence type="inferred from homology"/>
<keyword evidence="5" id="KW-0375">Hydrogen ion transport</keyword>
<gene>
    <name evidence="10" type="ORF">NKR19_g7279</name>
</gene>
<comment type="subcellular location">
    <subcellularLocation>
        <location evidence="1">Mitochondrion membrane</location>
    </subcellularLocation>
</comment>
<dbReference type="InterPro" id="IPR006808">
    <property type="entry name" value="ATP_synth_F0_gsu_mt"/>
</dbReference>
<dbReference type="GO" id="GO:0031966">
    <property type="term" value="C:mitochondrial membrane"/>
    <property type="evidence" value="ECO:0007669"/>
    <property type="project" value="UniProtKB-SubCell"/>
</dbReference>